<feature type="non-terminal residue" evidence="1">
    <location>
        <position position="58"/>
    </location>
</feature>
<name>A0A8S3BLG6_9BILA</name>
<accession>A0A8S3BLG6</accession>
<dbReference type="EMBL" id="CAJOBJ010160556">
    <property type="protein sequence ID" value="CAF4844205.1"/>
    <property type="molecule type" value="Genomic_DNA"/>
</dbReference>
<sequence>LDIPTCKVVPFFGTFLKDLRSILSSVPSIVVLCNRNTQKPIEAVADCQNQEHFLTRKY</sequence>
<organism evidence="1 2">
    <name type="scientific">Rotaria magnacalcarata</name>
    <dbReference type="NCBI Taxonomy" id="392030"/>
    <lineage>
        <taxon>Eukaryota</taxon>
        <taxon>Metazoa</taxon>
        <taxon>Spiralia</taxon>
        <taxon>Gnathifera</taxon>
        <taxon>Rotifera</taxon>
        <taxon>Eurotatoria</taxon>
        <taxon>Bdelloidea</taxon>
        <taxon>Philodinida</taxon>
        <taxon>Philodinidae</taxon>
        <taxon>Rotaria</taxon>
    </lineage>
</organism>
<dbReference type="Proteomes" id="UP000681720">
    <property type="component" value="Unassembled WGS sequence"/>
</dbReference>
<reference evidence="1" key="1">
    <citation type="submission" date="2021-02" db="EMBL/GenBank/DDBJ databases">
        <authorList>
            <person name="Nowell W R."/>
        </authorList>
    </citation>
    <scope>NUCLEOTIDE SEQUENCE</scope>
</reference>
<evidence type="ECO:0000313" key="2">
    <source>
        <dbReference type="Proteomes" id="UP000681720"/>
    </source>
</evidence>
<proteinExistence type="predicted"/>
<protein>
    <submittedName>
        <fullName evidence="1">Uncharacterized protein</fullName>
    </submittedName>
</protein>
<comment type="caution">
    <text evidence="1">The sequence shown here is derived from an EMBL/GenBank/DDBJ whole genome shotgun (WGS) entry which is preliminary data.</text>
</comment>
<evidence type="ECO:0000313" key="1">
    <source>
        <dbReference type="EMBL" id="CAF4844205.1"/>
    </source>
</evidence>
<gene>
    <name evidence="1" type="ORF">GIL414_LOCUS49079</name>
</gene>
<dbReference type="AlphaFoldDB" id="A0A8S3BLG6"/>